<dbReference type="Proteomes" id="UP001642464">
    <property type="component" value="Unassembled WGS sequence"/>
</dbReference>
<gene>
    <name evidence="2" type="ORF">SCF082_LOCUS50890</name>
</gene>
<proteinExistence type="predicted"/>
<dbReference type="InterPro" id="IPR036188">
    <property type="entry name" value="FAD/NAD-bd_sf"/>
</dbReference>
<dbReference type="PANTHER" id="PTHR46313">
    <property type="match status" value="1"/>
</dbReference>
<evidence type="ECO:0000259" key="1">
    <source>
        <dbReference type="Pfam" id="PF01593"/>
    </source>
</evidence>
<protein>
    <submittedName>
        <fullName evidence="2">Chloroplastic (CrtISO1) (Carotenoid isomerase 1) (OcrtISO22)</fullName>
    </submittedName>
</protein>
<dbReference type="GO" id="GO:0016853">
    <property type="term" value="F:isomerase activity"/>
    <property type="evidence" value="ECO:0007669"/>
    <property type="project" value="UniProtKB-KW"/>
</dbReference>
<evidence type="ECO:0000313" key="3">
    <source>
        <dbReference type="Proteomes" id="UP001642464"/>
    </source>
</evidence>
<evidence type="ECO:0000313" key="2">
    <source>
        <dbReference type="EMBL" id="CAK9109515.1"/>
    </source>
</evidence>
<feature type="non-terminal residue" evidence="2">
    <location>
        <position position="1"/>
    </location>
</feature>
<dbReference type="Gene3D" id="3.50.50.60">
    <property type="entry name" value="FAD/NAD(P)-binding domain"/>
    <property type="match status" value="1"/>
</dbReference>
<keyword evidence="3" id="KW-1185">Reference proteome</keyword>
<sequence length="497" mass="54056">GRRVVICESHSTPGGAAHGFQRKLPKDGGEFSFDTGPSFFSGLSDPKGARINPLKAVLDLLDVQLPCHQYRSFGLCLPEGDFLHTPEFGEQILRQVSGPSASREWEGLLTAMKPLAALVEALPVPALRLDAGALLTVAPFLPRFLAAGPLNAQQLNDPFARTVERAGVTDPFARRWLDLLCFCLSGLPADGTVTAEMAMMFGEFYKPQAIMDYPVGGVKSLVEALVKGLESHGGSLRLNTPVKQLVMSSGTCHGVELVNGDVLEASSVVCNVSAWDLPKLLPTSVSSQTWCRERAAMPATKSFMHLHVGFDARSLELKQLQPHYICLEDWTRGVEAEENAVLISIPSVEDPSLAPEDCGVLHAYTPATEPWERWKDLDRRSAEYKALKEQRAEFLWKQLERIIPDLRQRSKVHMIGTPLTHQRFLNRHQGSYGPRIKAGEAEFPGASTPIAGLVLCGDSCFPGIGVPAVAGSGLLAAHATGLETLPAQLKELQRLFS</sequence>
<reference evidence="2 3" key="1">
    <citation type="submission" date="2024-02" db="EMBL/GenBank/DDBJ databases">
        <authorList>
            <person name="Chen Y."/>
            <person name="Shah S."/>
            <person name="Dougan E. K."/>
            <person name="Thang M."/>
            <person name="Chan C."/>
        </authorList>
    </citation>
    <scope>NUCLEOTIDE SEQUENCE [LARGE SCALE GENOMIC DNA]</scope>
</reference>
<dbReference type="PANTHER" id="PTHR46313:SF3">
    <property type="entry name" value="PROLYCOPENE ISOMERASE, CHLOROPLASTIC"/>
    <property type="match status" value="1"/>
</dbReference>
<dbReference type="SUPFAM" id="SSF51905">
    <property type="entry name" value="FAD/NAD(P)-binding domain"/>
    <property type="match status" value="1"/>
</dbReference>
<dbReference type="Pfam" id="PF01593">
    <property type="entry name" value="Amino_oxidase"/>
    <property type="match status" value="1"/>
</dbReference>
<name>A0ABP0SB62_9DINO</name>
<dbReference type="InterPro" id="IPR002937">
    <property type="entry name" value="Amino_oxidase"/>
</dbReference>
<dbReference type="InterPro" id="IPR045892">
    <property type="entry name" value="CrtISO-like"/>
</dbReference>
<organism evidence="2 3">
    <name type="scientific">Durusdinium trenchii</name>
    <dbReference type="NCBI Taxonomy" id="1381693"/>
    <lineage>
        <taxon>Eukaryota</taxon>
        <taxon>Sar</taxon>
        <taxon>Alveolata</taxon>
        <taxon>Dinophyceae</taxon>
        <taxon>Suessiales</taxon>
        <taxon>Symbiodiniaceae</taxon>
        <taxon>Durusdinium</taxon>
    </lineage>
</organism>
<comment type="caution">
    <text evidence="2">The sequence shown here is derived from an EMBL/GenBank/DDBJ whole genome shotgun (WGS) entry which is preliminary data.</text>
</comment>
<accession>A0ABP0SB62</accession>
<dbReference type="EMBL" id="CAXAMM010043317">
    <property type="protein sequence ID" value="CAK9109515.1"/>
    <property type="molecule type" value="Genomic_DNA"/>
</dbReference>
<keyword evidence="2" id="KW-0413">Isomerase</keyword>
<feature type="domain" description="Amine oxidase" evidence="1">
    <location>
        <begin position="1"/>
        <end position="478"/>
    </location>
</feature>